<dbReference type="OrthoDB" id="1227422at2"/>
<dbReference type="RefSeq" id="WP_062647363.1">
    <property type="nucleotide sequence ID" value="NZ_LPUR01000001.1"/>
</dbReference>
<evidence type="ECO:0000256" key="1">
    <source>
        <dbReference type="SAM" id="SignalP"/>
    </source>
</evidence>
<sequence length="134" mass="14267">MKKIFLAMILLTSFAAYSQTGLNMSSPSAALDIVSKGNSNTTKALEINDNADKELLSVSDNGTVLLENYKNYSFLGTDANGYLKDGTALDIPSITTIASRNATTGSSSSAYNVQFAINKIILILLPLPIISNLQ</sequence>
<evidence type="ECO:0000313" key="2">
    <source>
        <dbReference type="EMBL" id="KXH84508.1"/>
    </source>
</evidence>
<gene>
    <name evidence="2" type="ORF">AU378_01720</name>
</gene>
<name>A0A135WHW1_9FLAO</name>
<proteinExistence type="predicted"/>
<organism evidence="2 3">
    <name type="scientific">Chryseobacterium kwangjuense</name>
    <dbReference type="NCBI Taxonomy" id="267125"/>
    <lineage>
        <taxon>Bacteria</taxon>
        <taxon>Pseudomonadati</taxon>
        <taxon>Bacteroidota</taxon>
        <taxon>Flavobacteriia</taxon>
        <taxon>Flavobacteriales</taxon>
        <taxon>Weeksellaceae</taxon>
        <taxon>Chryseobacterium group</taxon>
        <taxon>Chryseobacterium</taxon>
    </lineage>
</organism>
<comment type="caution">
    <text evidence="2">The sequence shown here is derived from an EMBL/GenBank/DDBJ whole genome shotgun (WGS) entry which is preliminary data.</text>
</comment>
<reference evidence="2 3" key="2">
    <citation type="journal article" date="2016" name="Genome Announc.">
        <title>Draft Genome Sequence of a Biocontrol Rhizobacterium, Chryseobacterium kwangjuense Strain KJ1R5, Isolated from Pepper (Capsicum annuum).</title>
        <authorList>
            <person name="Jeong J.J."/>
            <person name="Park H."/>
            <person name="Park B.H."/>
            <person name="Mannaa M."/>
            <person name="Sang M.K."/>
            <person name="Choi I.G."/>
            <person name="Kim K.D."/>
        </authorList>
    </citation>
    <scope>NUCLEOTIDE SEQUENCE [LARGE SCALE GENOMIC DNA]</scope>
    <source>
        <strain evidence="2 3">KJ1R5</strain>
    </source>
</reference>
<feature type="chain" id="PRO_5007467731" evidence="1">
    <location>
        <begin position="19"/>
        <end position="134"/>
    </location>
</feature>
<protein>
    <submittedName>
        <fullName evidence="2">Uncharacterized protein</fullName>
    </submittedName>
</protein>
<dbReference type="AlphaFoldDB" id="A0A135WHW1"/>
<dbReference type="EMBL" id="LPUR01000001">
    <property type="protein sequence ID" value="KXH84508.1"/>
    <property type="molecule type" value="Genomic_DNA"/>
</dbReference>
<dbReference type="Proteomes" id="UP000070513">
    <property type="component" value="Unassembled WGS sequence"/>
</dbReference>
<keyword evidence="1" id="KW-0732">Signal</keyword>
<reference evidence="3" key="1">
    <citation type="submission" date="2015-12" db="EMBL/GenBank/DDBJ databases">
        <title>Genome sequence of a biocontrol rhizobacterium Chryseobacterium kwangjuense strain KJ1R5 isolated from pepper (Capsicum annuum L.).</title>
        <authorList>
            <person name="Jeong J.-J."/>
            <person name="Park H."/>
            <person name="Mannaa M."/>
            <person name="Sang M.K."/>
            <person name="Choi I.-G."/>
            <person name="Kim K.D."/>
        </authorList>
    </citation>
    <scope>NUCLEOTIDE SEQUENCE [LARGE SCALE GENOMIC DNA]</scope>
    <source>
        <strain evidence="3">KJ1R5</strain>
    </source>
</reference>
<evidence type="ECO:0000313" key="3">
    <source>
        <dbReference type="Proteomes" id="UP000070513"/>
    </source>
</evidence>
<feature type="signal peptide" evidence="1">
    <location>
        <begin position="1"/>
        <end position="18"/>
    </location>
</feature>
<accession>A0A135WHW1</accession>